<dbReference type="GO" id="GO:0032259">
    <property type="term" value="P:methylation"/>
    <property type="evidence" value="ECO:0007669"/>
    <property type="project" value="UniProtKB-KW"/>
</dbReference>
<keyword evidence="2" id="KW-0489">Methyltransferase</keyword>
<comment type="caution">
    <text evidence="2">The sequence shown here is derived from an EMBL/GenBank/DDBJ whole genome shotgun (WGS) entry which is preliminary data.</text>
</comment>
<dbReference type="RefSeq" id="WP_256654657.1">
    <property type="nucleotide sequence ID" value="NZ_JANIAA010000039.1"/>
</dbReference>
<dbReference type="Gene3D" id="3.40.50.150">
    <property type="entry name" value="Vaccinia Virus protein VP39"/>
    <property type="match status" value="1"/>
</dbReference>
<reference evidence="2 3" key="1">
    <citation type="submission" date="2022-07" db="EMBL/GenBank/DDBJ databases">
        <authorList>
            <person name="Phongsopitanun W."/>
            <person name="Tanasupawat S."/>
        </authorList>
    </citation>
    <scope>NUCLEOTIDE SEQUENCE [LARGE SCALE GENOMIC DNA]</scope>
    <source>
        <strain evidence="2 3">RCU-064</strain>
    </source>
</reference>
<gene>
    <name evidence="2" type="ORF">NP777_37510</name>
</gene>
<name>A0ABT1V8X9_9ACTN</name>
<evidence type="ECO:0000259" key="1">
    <source>
        <dbReference type="Pfam" id="PF08242"/>
    </source>
</evidence>
<keyword evidence="3" id="KW-1185">Reference proteome</keyword>
<dbReference type="InterPro" id="IPR013217">
    <property type="entry name" value="Methyltransf_12"/>
</dbReference>
<evidence type="ECO:0000313" key="2">
    <source>
        <dbReference type="EMBL" id="MCQ8193855.1"/>
    </source>
</evidence>
<dbReference type="EMBL" id="JANIAA010000039">
    <property type="protein sequence ID" value="MCQ8193855.1"/>
    <property type="molecule type" value="Genomic_DNA"/>
</dbReference>
<dbReference type="Pfam" id="PF08242">
    <property type="entry name" value="Methyltransf_12"/>
    <property type="match status" value="1"/>
</dbReference>
<dbReference type="CDD" id="cd02440">
    <property type="entry name" value="AdoMet_MTases"/>
    <property type="match status" value="1"/>
</dbReference>
<feature type="domain" description="Methyltransferase type 12" evidence="1">
    <location>
        <begin position="241"/>
        <end position="341"/>
    </location>
</feature>
<keyword evidence="2" id="KW-0808">Transferase</keyword>
<accession>A0ABT1V8X9</accession>
<dbReference type="InterPro" id="IPR029063">
    <property type="entry name" value="SAM-dependent_MTases_sf"/>
</dbReference>
<dbReference type="Proteomes" id="UP001204746">
    <property type="component" value="Unassembled WGS sequence"/>
</dbReference>
<sequence>MNEPLSAALTTLPDVAAWQWVPGTPGGTLLVAGRQRDTRRAAPGTVPVDEVIAVGDASVAGRDLTTLPRLTRLLDEVALLAMARTLDRANLFRQGREHDAAHAVEALGTAPRHAWIVRRWLTTLTAEKRLDHDTATGRYRDLVAPDRAEYARARRTLREACRGLDYPPSMTRFFLAAADRLPALLRDETGLQDVLFPGGGTDTAEGNYRDNIPSRWANHAAAALIADEARARGGPGPLRILEVGAGVGGTTLPVLGALAHTELDYLFTDVSRFFLGSAQSAFTDHPGLRFALFDINAAPVGQGLAVGSRDVILAANVLHNARHIGSALAGLRELLEPGGLLVLIESCREHYQALTSMYLLMSPAADEGWFTDLRAGQDRVFLTAEEWTDQLDAAGFDPLPALPGDEHPLAAAGQRVLAGRVRPASTHRPDPAGIPAALAGRLPASHRPARVHAVDRLIPSSATTTEIGAFR</sequence>
<proteinExistence type="predicted"/>
<protein>
    <submittedName>
        <fullName evidence="2">Class I SAM-dependent methyltransferase</fullName>
    </submittedName>
</protein>
<organism evidence="2 3">
    <name type="scientific">Streptomyces rugosispiralis</name>
    <dbReference type="NCBI Taxonomy" id="2967341"/>
    <lineage>
        <taxon>Bacteria</taxon>
        <taxon>Bacillati</taxon>
        <taxon>Actinomycetota</taxon>
        <taxon>Actinomycetes</taxon>
        <taxon>Kitasatosporales</taxon>
        <taxon>Streptomycetaceae</taxon>
        <taxon>Streptomyces</taxon>
    </lineage>
</organism>
<evidence type="ECO:0000313" key="3">
    <source>
        <dbReference type="Proteomes" id="UP001204746"/>
    </source>
</evidence>
<dbReference type="GO" id="GO:0008168">
    <property type="term" value="F:methyltransferase activity"/>
    <property type="evidence" value="ECO:0007669"/>
    <property type="project" value="UniProtKB-KW"/>
</dbReference>
<dbReference type="SUPFAM" id="SSF53335">
    <property type="entry name" value="S-adenosyl-L-methionine-dependent methyltransferases"/>
    <property type="match status" value="1"/>
</dbReference>